<dbReference type="InParanoid" id="A0A084R1K0"/>
<name>A0A084R1K0_STAC4</name>
<reference evidence="1 2" key="1">
    <citation type="journal article" date="2014" name="BMC Genomics">
        <title>Comparative genome sequencing reveals chemotype-specific gene clusters in the toxigenic black mold Stachybotrys.</title>
        <authorList>
            <person name="Semeiks J."/>
            <person name="Borek D."/>
            <person name="Otwinowski Z."/>
            <person name="Grishin N.V."/>
        </authorList>
    </citation>
    <scope>NUCLEOTIDE SEQUENCE [LARGE SCALE GENOMIC DNA]</scope>
    <source>
        <strain evidence="1 2">IBT 40285</strain>
    </source>
</reference>
<dbReference type="EMBL" id="KL659308">
    <property type="protein sequence ID" value="KFA70085.1"/>
    <property type="molecule type" value="Genomic_DNA"/>
</dbReference>
<protein>
    <recommendedName>
        <fullName evidence="3">NACHT domain-containing protein</fullName>
    </recommendedName>
</protein>
<sequence>MEMARQAFAPTTRTRCLCQLFSSNIKSLPVVEDSTTGKIQQLIVALIDNDEAQGANPTIRVVENFKNKDTRWTVNMSYFLRWQCDPFPIQKPKLLWVNAPLGFEKSMVCAYYFDQLSQSQQSGPQLRLSSYALNTGPPSRSWTFCSHVNKRAPHIQGARGTKPLLEKDASNLCRYALSHMPGCTLILDGLDKWRVTNSPCWQENVAGFVDKLKTVVGSPKTRVLIVSRDEPLIHRELIIQRAWNAEELFVPLTDPQDSTT</sequence>
<evidence type="ECO:0008006" key="3">
    <source>
        <dbReference type="Google" id="ProtNLM"/>
    </source>
</evidence>
<gene>
    <name evidence="1" type="ORF">S40285_10089</name>
</gene>
<dbReference type="STRING" id="1283841.A0A084R1K0"/>
<organism evidence="1 2">
    <name type="scientific">Stachybotrys chlorohalonatus (strain IBT 40285)</name>
    <dbReference type="NCBI Taxonomy" id="1283841"/>
    <lineage>
        <taxon>Eukaryota</taxon>
        <taxon>Fungi</taxon>
        <taxon>Dikarya</taxon>
        <taxon>Ascomycota</taxon>
        <taxon>Pezizomycotina</taxon>
        <taxon>Sordariomycetes</taxon>
        <taxon>Hypocreomycetidae</taxon>
        <taxon>Hypocreales</taxon>
        <taxon>Stachybotryaceae</taxon>
        <taxon>Stachybotrys</taxon>
    </lineage>
</organism>
<dbReference type="HOGENOM" id="CLU_1070297_0_0_1"/>
<dbReference type="OrthoDB" id="539213at2759"/>
<accession>A0A084R1K0</accession>
<keyword evidence="2" id="KW-1185">Reference proteome</keyword>
<proteinExistence type="predicted"/>
<dbReference type="Proteomes" id="UP000028524">
    <property type="component" value="Unassembled WGS sequence"/>
</dbReference>
<evidence type="ECO:0000313" key="1">
    <source>
        <dbReference type="EMBL" id="KFA70085.1"/>
    </source>
</evidence>
<dbReference type="AlphaFoldDB" id="A0A084R1K0"/>
<evidence type="ECO:0000313" key="2">
    <source>
        <dbReference type="Proteomes" id="UP000028524"/>
    </source>
</evidence>